<keyword evidence="3" id="KW-1185">Reference proteome</keyword>
<accession>A0A6S7GKB3</accession>
<dbReference type="InterPro" id="IPR000477">
    <property type="entry name" value="RT_dom"/>
</dbReference>
<dbReference type="InterPro" id="IPR043502">
    <property type="entry name" value="DNA/RNA_pol_sf"/>
</dbReference>
<reference evidence="2" key="1">
    <citation type="submission" date="2020-04" db="EMBL/GenBank/DDBJ databases">
        <authorList>
            <person name="Alioto T."/>
            <person name="Alioto T."/>
            <person name="Gomez Garrido J."/>
        </authorList>
    </citation>
    <scope>NUCLEOTIDE SEQUENCE</scope>
    <source>
        <strain evidence="2">A484AB</strain>
    </source>
</reference>
<dbReference type="PANTHER" id="PTHR37984:SF7">
    <property type="entry name" value="INTEGRASE CATALYTIC DOMAIN-CONTAINING PROTEIN"/>
    <property type="match status" value="1"/>
</dbReference>
<organism evidence="2 3">
    <name type="scientific">Paramuricea clavata</name>
    <name type="common">Red gorgonian</name>
    <name type="synonym">Violescent sea-whip</name>
    <dbReference type="NCBI Taxonomy" id="317549"/>
    <lineage>
        <taxon>Eukaryota</taxon>
        <taxon>Metazoa</taxon>
        <taxon>Cnidaria</taxon>
        <taxon>Anthozoa</taxon>
        <taxon>Octocorallia</taxon>
        <taxon>Malacalcyonacea</taxon>
        <taxon>Plexauridae</taxon>
        <taxon>Paramuricea</taxon>
    </lineage>
</organism>
<dbReference type="SUPFAM" id="SSF56672">
    <property type="entry name" value="DNA/RNA polymerases"/>
    <property type="match status" value="1"/>
</dbReference>
<dbReference type="InterPro" id="IPR043128">
    <property type="entry name" value="Rev_trsase/Diguanyl_cyclase"/>
</dbReference>
<gene>
    <name evidence="2" type="ORF">PACLA_8A024968</name>
</gene>
<proteinExistence type="predicted"/>
<dbReference type="EMBL" id="CACRXK020001190">
    <property type="protein sequence ID" value="CAB3987537.1"/>
    <property type="molecule type" value="Genomic_DNA"/>
</dbReference>
<feature type="non-terminal residue" evidence="2">
    <location>
        <position position="1"/>
    </location>
</feature>
<dbReference type="CDD" id="cd01647">
    <property type="entry name" value="RT_LTR"/>
    <property type="match status" value="1"/>
</dbReference>
<dbReference type="Gene3D" id="3.30.70.270">
    <property type="match status" value="1"/>
</dbReference>
<dbReference type="InterPro" id="IPR050951">
    <property type="entry name" value="Retrovirus_Pol_polyprotein"/>
</dbReference>
<name>A0A6S7GKB3_PARCT</name>
<feature type="non-terminal residue" evidence="2">
    <location>
        <position position="839"/>
    </location>
</feature>
<evidence type="ECO:0000313" key="3">
    <source>
        <dbReference type="Proteomes" id="UP001152795"/>
    </source>
</evidence>
<sequence length="839" mass="95138">QCSQNWYAVLTVLEQSLLELKRRIIVIATVYLRSDNAGCYHCAPLLLSLPSLGKRVGVNISRYDFSEAQSGKDLCDRKIAPMKSHLHRYINQGHDVVSAQQMWEGLNSGGGVRGCYAALFNKDMMHGSQLRRLLQDFHYGAVCRSISFAYACEAVLADSTNRCSPRRRNDSIRSSLDEIYIPRKLSSSPFSGERYETSCKLLEGRHDLVLQVYLTHVSRCKFTGIWCKENIEKHNSILLSLLRQRRHKNTNCIFPDLLSAVNSMLNSGAETNILPMSIYQQLKHESHKLGKPTMKLTAYGGAELPNLGSCFVFVKVPDIQKLWKIQVQVVDVNGPMIIGNKSAQNLGLLKLNWAIYVGNHDNSFNRHISNTSATTSNQPSISAKQLNSTTSPLDDNPPDVRGKRPFPLTKEYLLEEYSDVFTGVGCFPGDPYHIEMIPDAVPVQHAPRQVPIQLQTPYKDELDKLVESGILSEVQNEYTPWVNSTVVTQKPNGTIRLCLDPRDLNKVIKRNPYYVRTIDDVIPKVSGATHFSILDARCGYWQVELDEESSRLCTFNTPWGKYRWNRVPFGLTCSGDIFQEKMDATFGKLDGLSGIADDTFIYGKNEAEHDQRIIDVLETARKNNVRFNPDKFQFKVEEASFFGLTWTPGGIKPDEHKIKSIRDMPSPSNLTELQSFLGMMTKKDRLLLRMSKTNGSNSEGYNDAKQRQQIKNSFSCVKMFRNPRKKTWTPGKVIQESNKPRSYVVETPNGGEVRRNRIHLKPGRDAVELRRNSNAEAWSHIILNGRDAKSNNCDQKLKTDMGVKVVVLRHDDHDQEMKALFSIQQTDLTSIELSWNVII</sequence>
<feature type="region of interest" description="Disordered" evidence="1">
    <location>
        <begin position="370"/>
        <end position="404"/>
    </location>
</feature>
<protein>
    <submittedName>
        <fullName evidence="2">Uncharacterized protein</fullName>
    </submittedName>
</protein>
<comment type="caution">
    <text evidence="2">The sequence shown here is derived from an EMBL/GenBank/DDBJ whole genome shotgun (WGS) entry which is preliminary data.</text>
</comment>
<dbReference type="Pfam" id="PF00078">
    <property type="entry name" value="RVT_1"/>
    <property type="match status" value="1"/>
</dbReference>
<evidence type="ECO:0000313" key="2">
    <source>
        <dbReference type="EMBL" id="CAB3987537.1"/>
    </source>
</evidence>
<dbReference type="AlphaFoldDB" id="A0A6S7GKB3"/>
<dbReference type="Proteomes" id="UP001152795">
    <property type="component" value="Unassembled WGS sequence"/>
</dbReference>
<dbReference type="Gene3D" id="3.10.10.10">
    <property type="entry name" value="HIV Type 1 Reverse Transcriptase, subunit A, domain 1"/>
    <property type="match status" value="1"/>
</dbReference>
<feature type="compositionally biased region" description="Polar residues" evidence="1">
    <location>
        <begin position="370"/>
        <end position="393"/>
    </location>
</feature>
<evidence type="ECO:0000256" key="1">
    <source>
        <dbReference type="SAM" id="MobiDB-lite"/>
    </source>
</evidence>
<dbReference type="PANTHER" id="PTHR37984">
    <property type="entry name" value="PROTEIN CBG26694"/>
    <property type="match status" value="1"/>
</dbReference>